<dbReference type="RefSeq" id="WP_154715461.1">
    <property type="nucleotide sequence ID" value="NZ_POTE01000087.1"/>
</dbReference>
<dbReference type="EMBL" id="SISP01000020">
    <property type="protein sequence ID" value="TBM41348.1"/>
    <property type="molecule type" value="Genomic_DNA"/>
</dbReference>
<reference evidence="1 2" key="1">
    <citation type="submission" date="2019-02" db="EMBL/GenBank/DDBJ databases">
        <title>Genomic plasticity associated with the antimicrobial resistance in Vibrio cholerae.</title>
        <authorList>
            <person name="Verma J."/>
            <person name="Bag S."/>
            <person name="Saha B."/>
            <person name="Kumar P."/>
            <person name="Ghosh T.S."/>
            <person name="Dayal M."/>
            <person name="Senapati T."/>
            <person name="Mehra S."/>
            <person name="Dey P."/>
            <person name="Desigamani A."/>
            <person name="Kumar D."/>
            <person name="Rana P."/>
            <person name="Kumar B."/>
            <person name="Maiti T.K."/>
            <person name="Sharma N.C."/>
            <person name="Bhadra R.K."/>
            <person name="Mutreja A."/>
            <person name="Nair G.B."/>
            <person name="Ramamurthy T."/>
            <person name="Das B."/>
        </authorList>
    </citation>
    <scope>NUCLEOTIDE SEQUENCE [LARGE SCALE GENOMIC DNA]</scope>
    <source>
        <strain evidence="1 2">IDH06781</strain>
    </source>
</reference>
<evidence type="ECO:0000313" key="1">
    <source>
        <dbReference type="EMBL" id="TBM41348.1"/>
    </source>
</evidence>
<organism evidence="1 2">
    <name type="scientific">Vibrio cholerae</name>
    <dbReference type="NCBI Taxonomy" id="666"/>
    <lineage>
        <taxon>Bacteria</taxon>
        <taxon>Pseudomonadati</taxon>
        <taxon>Pseudomonadota</taxon>
        <taxon>Gammaproteobacteria</taxon>
        <taxon>Vibrionales</taxon>
        <taxon>Vibrionaceae</taxon>
        <taxon>Vibrio</taxon>
    </lineage>
</organism>
<name>A0A7Z7VLN3_VIBCL</name>
<accession>A0A7Z7VLN3</accession>
<sequence length="194" mass="22605">MRRFDTGYQYEPLLIRHDLSSDKGVYLDDSQLSNAKSEYSLICIGSASRYPLWQHEPSGEFIGGFYENIVSEDKLIAFYQAFKKETQIIGYEESKNAKWGLSKNPFPSSLSDSLPRHVWAKSYEKGSRVHREERHVDDLKTRNVIKGYQRGLEQHERIDNALYALACDDEANAHYKQKPCRWFRAKLAIIAFFK</sequence>
<comment type="caution">
    <text evidence="1">The sequence shown here is derived from an EMBL/GenBank/DDBJ whole genome shotgun (WGS) entry which is preliminary data.</text>
</comment>
<evidence type="ECO:0000313" key="2">
    <source>
        <dbReference type="Proteomes" id="UP000294145"/>
    </source>
</evidence>
<protein>
    <submittedName>
        <fullName evidence="1">Uncharacterized protein</fullName>
    </submittedName>
</protein>
<dbReference type="Proteomes" id="UP000294145">
    <property type="component" value="Unassembled WGS sequence"/>
</dbReference>
<dbReference type="AlphaFoldDB" id="A0A7Z7VLN3"/>
<gene>
    <name evidence="1" type="ORF">EYB64_12295</name>
</gene>
<proteinExistence type="predicted"/>